<name>A0A4S4FUZ0_9MICO</name>
<sequence length="283" mass="31857">MVRSVLEVRIQDAALNPALTVLCAGYEMEVWRAPELVDDLFSRHLTSFALSFTEFNSIDGETAARALRRSAEMVYGTDKYRRRGEFGELILHAALIDFFGATPAVSKIYYKDSDNDTVKGFDSVHVVGRHDGELEVWLGEAKFYKDLSGAITEAVKSIEDHLERNFLRREFIAITNKVDATWPHADAFRGLLDGAASLDEIAKSLVIPVLITYESVSVASHKVVDDAYKSALEAEVRTAWKAFSEKELKTKLTITLQLILLPLESKDRLIGLMHEKLKVWQHI</sequence>
<proteinExistence type="predicted"/>
<dbReference type="RefSeq" id="WP_136424352.1">
    <property type="nucleotide sequence ID" value="NZ_SSSN01000005.1"/>
</dbReference>
<evidence type="ECO:0000313" key="3">
    <source>
        <dbReference type="Proteomes" id="UP000307380"/>
    </source>
</evidence>
<protein>
    <submittedName>
        <fullName evidence="2">DUF1837 domain-containing protein</fullName>
    </submittedName>
</protein>
<evidence type="ECO:0000313" key="2">
    <source>
        <dbReference type="EMBL" id="THG34553.1"/>
    </source>
</evidence>
<dbReference type="AlphaFoldDB" id="A0A4S4FUZ0"/>
<reference evidence="2 3" key="1">
    <citation type="submission" date="2019-04" db="EMBL/GenBank/DDBJ databases">
        <authorList>
            <person name="Jiang L."/>
        </authorList>
    </citation>
    <scope>NUCLEOTIDE SEQUENCE [LARGE SCALE GENOMIC DNA]</scope>
    <source>
        <strain evidence="2 3">YIM 131861</strain>
    </source>
</reference>
<organism evidence="2 3">
    <name type="scientific">Orlajensenia flava</name>
    <dbReference type="NCBI Taxonomy" id="2565934"/>
    <lineage>
        <taxon>Bacteria</taxon>
        <taxon>Bacillati</taxon>
        <taxon>Actinomycetota</taxon>
        <taxon>Actinomycetes</taxon>
        <taxon>Micrococcales</taxon>
        <taxon>Microbacteriaceae</taxon>
        <taxon>Orlajensenia</taxon>
    </lineage>
</organism>
<keyword evidence="3" id="KW-1185">Reference proteome</keyword>
<dbReference type="Pfam" id="PF08878">
    <property type="entry name" value="HamA"/>
    <property type="match status" value="1"/>
</dbReference>
<dbReference type="InterPro" id="IPR014976">
    <property type="entry name" value="AbpA_HamA_C"/>
</dbReference>
<dbReference type="EMBL" id="SSSN01000005">
    <property type="protein sequence ID" value="THG34553.1"/>
    <property type="molecule type" value="Genomic_DNA"/>
</dbReference>
<comment type="caution">
    <text evidence="2">The sequence shown here is derived from an EMBL/GenBank/DDBJ whole genome shotgun (WGS) entry which is preliminary data.</text>
</comment>
<evidence type="ECO:0000259" key="1">
    <source>
        <dbReference type="Pfam" id="PF08878"/>
    </source>
</evidence>
<dbReference type="OrthoDB" id="785623at2"/>
<accession>A0A4S4FUZ0</accession>
<feature type="domain" description="Anti-bacteriophage protein A/HamA C-terminal" evidence="1">
    <location>
        <begin position="12"/>
        <end position="277"/>
    </location>
</feature>
<gene>
    <name evidence="2" type="ORF">E6C70_09905</name>
</gene>
<dbReference type="Proteomes" id="UP000307380">
    <property type="component" value="Unassembled WGS sequence"/>
</dbReference>